<dbReference type="AlphaFoldDB" id="A0A1V9ZIG3"/>
<reference evidence="8 9" key="1">
    <citation type="journal article" date="2014" name="Genome Biol. Evol.">
        <title>The secreted proteins of Achlya hypogyna and Thraustotheca clavata identify the ancestral oomycete secretome and reveal gene acquisitions by horizontal gene transfer.</title>
        <authorList>
            <person name="Misner I."/>
            <person name="Blouin N."/>
            <person name="Leonard G."/>
            <person name="Richards T.A."/>
            <person name="Lane C.E."/>
        </authorList>
    </citation>
    <scope>NUCLEOTIDE SEQUENCE [LARGE SCALE GENOMIC DNA]</scope>
    <source>
        <strain evidence="8 9">ATCC 34112</strain>
    </source>
</reference>
<dbReference type="EMBL" id="JNBS01001888">
    <property type="protein sequence ID" value="OQR97766.1"/>
    <property type="molecule type" value="Genomic_DNA"/>
</dbReference>
<evidence type="ECO:0000256" key="3">
    <source>
        <dbReference type="ARBA" id="ARBA00022833"/>
    </source>
</evidence>
<name>A0A1V9ZIG3_9STRA</name>
<keyword evidence="1" id="KW-0479">Metal-binding</keyword>
<keyword evidence="3" id="KW-0862">Zinc</keyword>
<dbReference type="InterPro" id="IPR043145">
    <property type="entry name" value="Znf_ZZ_sf"/>
</dbReference>
<dbReference type="Pfam" id="PF00569">
    <property type="entry name" value="ZZ"/>
    <property type="match status" value="1"/>
</dbReference>
<dbReference type="InterPro" id="IPR000433">
    <property type="entry name" value="Znf_ZZ"/>
</dbReference>
<evidence type="ECO:0000256" key="5">
    <source>
        <dbReference type="SAM" id="Coils"/>
    </source>
</evidence>
<dbReference type="Gene3D" id="3.40.50.150">
    <property type="entry name" value="Vaccinia Virus protein VP39"/>
    <property type="match status" value="1"/>
</dbReference>
<keyword evidence="5" id="KW-0175">Coiled coil</keyword>
<keyword evidence="9" id="KW-1185">Reference proteome</keyword>
<evidence type="ECO:0000256" key="6">
    <source>
        <dbReference type="SAM" id="MobiDB-lite"/>
    </source>
</evidence>
<dbReference type="SUPFAM" id="SSF53335">
    <property type="entry name" value="S-adenosyl-L-methionine-dependent methyltransferases"/>
    <property type="match status" value="1"/>
</dbReference>
<dbReference type="PROSITE" id="PS50135">
    <property type="entry name" value="ZF_ZZ_2"/>
    <property type="match status" value="1"/>
</dbReference>
<protein>
    <recommendedName>
        <fullName evidence="7">ZZ-type domain-containing protein</fullName>
    </recommendedName>
</protein>
<organism evidence="8 9">
    <name type="scientific">Thraustotheca clavata</name>
    <dbReference type="NCBI Taxonomy" id="74557"/>
    <lineage>
        <taxon>Eukaryota</taxon>
        <taxon>Sar</taxon>
        <taxon>Stramenopiles</taxon>
        <taxon>Oomycota</taxon>
        <taxon>Saprolegniomycetes</taxon>
        <taxon>Saprolegniales</taxon>
        <taxon>Achlyaceae</taxon>
        <taxon>Thraustotheca</taxon>
    </lineage>
</organism>
<sequence length="711" mass="79777">MIESERNLTYCKYGCGNNFHIECMKVFGESRKQSKEAIICPLCRKDWGETALTELKKEADISNRNPLVHTGTTCKQCQIKPIRCNRYRCLQCKHVDLCERCFKSNAHAKHSFVMRKAHKGTWFPALRALRDSLLTPSTITELENRELSHADYDLLLELDAAEKYPLQDYLMTNLSGEKLPPARAKEWSPPTPQSSTCCTLCAQSLKMSMEIRILPCEVAHIPRKLPTATFTCSENSKPELGPNGLMNVVSLMKKPDGTIQSLPPVVKPPRSLSSSSKKMRPISKPHVSNQEEGLLSAIVTSKSTIENKPKVQTISNDNIESTSSHLPPLATKLSLSPTNTKLTNAQKYRTLNQLQKQQQKLQQKLVITERKKQQNQHLSLPNTLRIGPISPEANLVPIISKPSTDKNYWYVECKACRAACQPDSGEPKAIVSRLQLMRNHLAKCPYVENVPKEYLASIVARPAKYQRAKAGRVPVSGSPIEPDSAVSPTSWLRNLVRPHQPQAGFWGDARWYDLHLTKRLPLVPKMHEQMVLALPPLGENTKVADICAGSGLCAEKVIAAYPDTHIVLFDMSLERQQLAAKRLGHHNQFTYCTVNLNETAMLEKGPFDVITASLAIHVLVEKPEHYATGEQKELESIQDSHCRLFQMIFDSLLPNGHIIIGDHVGMASTFAQMKWLESVGFEDVDIAWRENDCFVIGARRPFNIGPLLHTV</sequence>
<feature type="compositionally biased region" description="Low complexity" evidence="6">
    <location>
        <begin position="261"/>
        <end position="276"/>
    </location>
</feature>
<comment type="caution">
    <text evidence="8">The sequence shown here is derived from an EMBL/GenBank/DDBJ whole genome shotgun (WGS) entry which is preliminary data.</text>
</comment>
<dbReference type="Proteomes" id="UP000243217">
    <property type="component" value="Unassembled WGS sequence"/>
</dbReference>
<evidence type="ECO:0000256" key="2">
    <source>
        <dbReference type="ARBA" id="ARBA00022771"/>
    </source>
</evidence>
<keyword evidence="2 4" id="KW-0863">Zinc-finger</keyword>
<evidence type="ECO:0000256" key="4">
    <source>
        <dbReference type="PROSITE-ProRule" id="PRU00228"/>
    </source>
</evidence>
<dbReference type="OrthoDB" id="6770063at2759"/>
<dbReference type="CDD" id="cd02440">
    <property type="entry name" value="AdoMet_MTases"/>
    <property type="match status" value="1"/>
</dbReference>
<evidence type="ECO:0000259" key="7">
    <source>
        <dbReference type="PROSITE" id="PS50135"/>
    </source>
</evidence>
<dbReference type="GO" id="GO:0008270">
    <property type="term" value="F:zinc ion binding"/>
    <property type="evidence" value="ECO:0007669"/>
    <property type="project" value="UniProtKB-KW"/>
</dbReference>
<dbReference type="InterPro" id="IPR029063">
    <property type="entry name" value="SAM-dependent_MTases_sf"/>
</dbReference>
<feature type="coiled-coil region" evidence="5">
    <location>
        <begin position="344"/>
        <end position="371"/>
    </location>
</feature>
<evidence type="ECO:0000313" key="9">
    <source>
        <dbReference type="Proteomes" id="UP000243217"/>
    </source>
</evidence>
<evidence type="ECO:0000256" key="1">
    <source>
        <dbReference type="ARBA" id="ARBA00022723"/>
    </source>
</evidence>
<dbReference type="PANTHER" id="PTHR21540">
    <property type="entry name" value="RING FINGER AND SWIM DOMAIN-CONTAINING PROTEIN 2"/>
    <property type="match status" value="1"/>
</dbReference>
<dbReference type="Gene3D" id="3.30.60.90">
    <property type="match status" value="1"/>
</dbReference>
<dbReference type="PANTHER" id="PTHR21540:SF3">
    <property type="entry name" value="E3 UBIQUITIN-PROTEIN LIGASE ZSWIM2"/>
    <property type="match status" value="1"/>
</dbReference>
<dbReference type="CDD" id="cd16494">
    <property type="entry name" value="RING-CH-C4HC3_ZSWM2"/>
    <property type="match status" value="1"/>
</dbReference>
<accession>A0A1V9ZIG3</accession>
<evidence type="ECO:0000313" key="8">
    <source>
        <dbReference type="EMBL" id="OQR97766.1"/>
    </source>
</evidence>
<feature type="region of interest" description="Disordered" evidence="6">
    <location>
        <begin position="259"/>
        <end position="289"/>
    </location>
</feature>
<dbReference type="STRING" id="74557.A0A1V9ZIG3"/>
<dbReference type="SUPFAM" id="SSF57850">
    <property type="entry name" value="RING/U-box"/>
    <property type="match status" value="2"/>
</dbReference>
<feature type="domain" description="ZZ-type" evidence="7">
    <location>
        <begin position="69"/>
        <end position="121"/>
    </location>
</feature>
<gene>
    <name evidence="8" type="ORF">THRCLA_06865</name>
</gene>
<dbReference type="SMART" id="SM00291">
    <property type="entry name" value="ZnF_ZZ"/>
    <property type="match status" value="1"/>
</dbReference>
<dbReference type="GO" id="GO:0061630">
    <property type="term" value="F:ubiquitin protein ligase activity"/>
    <property type="evidence" value="ECO:0007669"/>
    <property type="project" value="InterPro"/>
</dbReference>
<dbReference type="InterPro" id="IPR039903">
    <property type="entry name" value="Zswim2"/>
</dbReference>
<proteinExistence type="predicted"/>